<keyword evidence="2" id="KW-0229">DNA integration</keyword>
<dbReference type="InterPro" id="IPR044068">
    <property type="entry name" value="CB"/>
</dbReference>
<dbReference type="InterPro" id="IPR038488">
    <property type="entry name" value="Integrase_DNA-bd_sf"/>
</dbReference>
<dbReference type="InterPro" id="IPR013762">
    <property type="entry name" value="Integrase-like_cat_sf"/>
</dbReference>
<protein>
    <submittedName>
        <fullName evidence="8">Tyrosine-type recombinase/integrase</fullName>
    </submittedName>
</protein>
<reference evidence="8" key="1">
    <citation type="submission" date="2022-08" db="EMBL/GenBank/DDBJ databases">
        <title>Microvirga terrae sp. nov., isolated from soil.</title>
        <authorList>
            <person name="Kim K.H."/>
            <person name="Seo Y.L."/>
            <person name="Kim J.M."/>
            <person name="Lee J.K."/>
            <person name="Han D.M."/>
            <person name="Jeon C.O."/>
        </authorList>
    </citation>
    <scope>NUCLEOTIDE SEQUENCE</scope>
    <source>
        <strain evidence="8">R24</strain>
    </source>
</reference>
<evidence type="ECO:0000313" key="9">
    <source>
        <dbReference type="Proteomes" id="UP001017257"/>
    </source>
</evidence>
<evidence type="ECO:0000256" key="2">
    <source>
        <dbReference type="ARBA" id="ARBA00022908"/>
    </source>
</evidence>
<accession>A0ABY5RVU7</accession>
<keyword evidence="4" id="KW-0233">DNA recombination</keyword>
<name>A0ABY5RVU7_9HYPH</name>
<feature type="domain" description="Tyr recombinase" evidence="6">
    <location>
        <begin position="207"/>
        <end position="383"/>
    </location>
</feature>
<sequence>MALAKLTDVALRKAKPAEKDYRLSDGGGLALLIRPNGARLWQYRFRHNGREQIHSLGAYPEITLAAAREAHRKARALVADGINPVTSKREERQQARQRELVEKAGSFDTVVSAWRELTDPHLAPLTIRQREREVGKYLLPTFKGRRISSITRVELAALLKKVEPRAPEVARNLRNYLNGIFDHAADHGLVDANPVPPRRILAKRASTHHRPLPFDQLHKFISDIQASSAEPATKAALLLTMLTACRKQEATGARWDEFDLKAALWTIPEERMKARREHVIPLPHQAVKLLQALRDTTTSEALFPSRSKAGGTMSERTLNALLERTGYAGVSIHGFRSLFSTWANENGENPDVIERCLAHVHQNAVRRAYNHAQHIAERRDLLQRWANLLLPQETAQELAEAA</sequence>
<evidence type="ECO:0000313" key="8">
    <source>
        <dbReference type="EMBL" id="UVF21371.1"/>
    </source>
</evidence>
<proteinExistence type="inferred from homology"/>
<evidence type="ECO:0000256" key="1">
    <source>
        <dbReference type="ARBA" id="ARBA00008857"/>
    </source>
</evidence>
<evidence type="ECO:0000256" key="3">
    <source>
        <dbReference type="ARBA" id="ARBA00023125"/>
    </source>
</evidence>
<gene>
    <name evidence="8" type="ORF">HPT29_009705</name>
</gene>
<dbReference type="PROSITE" id="PS51898">
    <property type="entry name" value="TYR_RECOMBINASE"/>
    <property type="match status" value="1"/>
</dbReference>
<dbReference type="InterPro" id="IPR011010">
    <property type="entry name" value="DNA_brk_join_enz"/>
</dbReference>
<dbReference type="InterPro" id="IPR053876">
    <property type="entry name" value="Phage_int_M"/>
</dbReference>
<feature type="domain" description="Core-binding (CB)" evidence="7">
    <location>
        <begin position="105"/>
        <end position="185"/>
    </location>
</feature>
<evidence type="ECO:0000259" key="7">
    <source>
        <dbReference type="PROSITE" id="PS51900"/>
    </source>
</evidence>
<dbReference type="PANTHER" id="PTHR30629:SF2">
    <property type="entry name" value="PROPHAGE INTEGRASE INTS-RELATED"/>
    <property type="match status" value="1"/>
</dbReference>
<keyword evidence="3 5" id="KW-0238">DNA-binding</keyword>
<dbReference type="Gene3D" id="1.10.150.130">
    <property type="match status" value="1"/>
</dbReference>
<dbReference type="InterPro" id="IPR025166">
    <property type="entry name" value="Integrase_DNA_bind_dom"/>
</dbReference>
<dbReference type="Pfam" id="PF22022">
    <property type="entry name" value="Phage_int_M"/>
    <property type="match status" value="1"/>
</dbReference>
<dbReference type="InterPro" id="IPR050808">
    <property type="entry name" value="Phage_Integrase"/>
</dbReference>
<dbReference type="Proteomes" id="UP001017257">
    <property type="component" value="Chromosome"/>
</dbReference>
<dbReference type="InterPro" id="IPR002104">
    <property type="entry name" value="Integrase_catalytic"/>
</dbReference>
<dbReference type="Gene3D" id="3.30.160.390">
    <property type="entry name" value="Integrase, DNA-binding domain"/>
    <property type="match status" value="1"/>
</dbReference>
<dbReference type="Gene3D" id="1.10.443.10">
    <property type="entry name" value="Intergrase catalytic core"/>
    <property type="match status" value="1"/>
</dbReference>
<keyword evidence="9" id="KW-1185">Reference proteome</keyword>
<evidence type="ECO:0000256" key="4">
    <source>
        <dbReference type="ARBA" id="ARBA00023172"/>
    </source>
</evidence>
<evidence type="ECO:0000256" key="5">
    <source>
        <dbReference type="PROSITE-ProRule" id="PRU01248"/>
    </source>
</evidence>
<evidence type="ECO:0000259" key="6">
    <source>
        <dbReference type="PROSITE" id="PS51898"/>
    </source>
</evidence>
<organism evidence="8 9">
    <name type="scientific">Microvirga terrae</name>
    <dbReference type="NCBI Taxonomy" id="2740529"/>
    <lineage>
        <taxon>Bacteria</taxon>
        <taxon>Pseudomonadati</taxon>
        <taxon>Pseudomonadota</taxon>
        <taxon>Alphaproteobacteria</taxon>
        <taxon>Hyphomicrobiales</taxon>
        <taxon>Methylobacteriaceae</taxon>
        <taxon>Microvirga</taxon>
    </lineage>
</organism>
<dbReference type="RefSeq" id="WP_173947465.1">
    <property type="nucleotide sequence ID" value="NZ_CP102845.1"/>
</dbReference>
<dbReference type="SUPFAM" id="SSF56349">
    <property type="entry name" value="DNA breaking-rejoining enzymes"/>
    <property type="match status" value="1"/>
</dbReference>
<dbReference type="Pfam" id="PF13356">
    <property type="entry name" value="Arm-DNA-bind_3"/>
    <property type="match status" value="1"/>
</dbReference>
<dbReference type="EMBL" id="CP102845">
    <property type="protein sequence ID" value="UVF21371.1"/>
    <property type="molecule type" value="Genomic_DNA"/>
</dbReference>
<dbReference type="PROSITE" id="PS51900">
    <property type="entry name" value="CB"/>
    <property type="match status" value="1"/>
</dbReference>
<dbReference type="CDD" id="cd00801">
    <property type="entry name" value="INT_P4_C"/>
    <property type="match status" value="1"/>
</dbReference>
<dbReference type="PANTHER" id="PTHR30629">
    <property type="entry name" value="PROPHAGE INTEGRASE"/>
    <property type="match status" value="1"/>
</dbReference>
<dbReference type="InterPro" id="IPR010998">
    <property type="entry name" value="Integrase_recombinase_N"/>
</dbReference>
<comment type="similarity">
    <text evidence="1">Belongs to the 'phage' integrase family.</text>
</comment>
<dbReference type="Pfam" id="PF00589">
    <property type="entry name" value="Phage_integrase"/>
    <property type="match status" value="1"/>
</dbReference>